<protein>
    <recommendedName>
        <fullName evidence="4">Lipoprotein</fullName>
    </recommendedName>
</protein>
<dbReference type="Proteomes" id="UP001163336">
    <property type="component" value="Chromosome"/>
</dbReference>
<gene>
    <name evidence="2" type="ORF">MasN3_48640</name>
</gene>
<accession>A0ABM8CDH9</accession>
<feature type="chain" id="PRO_5046372080" description="Lipoprotein" evidence="1">
    <location>
        <begin position="22"/>
        <end position="124"/>
    </location>
</feature>
<dbReference type="PANTHER" id="PTHR39335:SF1">
    <property type="entry name" value="BLL4220 PROTEIN"/>
    <property type="match status" value="1"/>
</dbReference>
<dbReference type="Pfam" id="PF03640">
    <property type="entry name" value="Lipoprotein_15"/>
    <property type="match status" value="2"/>
</dbReference>
<evidence type="ECO:0000313" key="3">
    <source>
        <dbReference type="Proteomes" id="UP001163336"/>
    </source>
</evidence>
<sequence>MKLLRVSTAVISLLFSATTLAADSTPLKHAHGMLVDHAGMTVYTYDKDTPNSGKSACVATCAKNWPPVMAQGTPPAPYSVVTREDGSKQLAHKSKPLYTFVKDKKAGDKTGDGVGGAWHIVGEE</sequence>
<organism evidence="2 3">
    <name type="scientific">Massilia varians</name>
    <dbReference type="NCBI Taxonomy" id="457921"/>
    <lineage>
        <taxon>Bacteria</taxon>
        <taxon>Pseudomonadati</taxon>
        <taxon>Pseudomonadota</taxon>
        <taxon>Betaproteobacteria</taxon>
        <taxon>Burkholderiales</taxon>
        <taxon>Oxalobacteraceae</taxon>
        <taxon>Telluria group</taxon>
        <taxon>Massilia</taxon>
    </lineage>
</organism>
<feature type="signal peptide" evidence="1">
    <location>
        <begin position="1"/>
        <end position="21"/>
    </location>
</feature>
<reference evidence="2" key="1">
    <citation type="submission" date="2022-11" db="EMBL/GenBank/DDBJ databases">
        <title>Isolation and characterization of PLA-degrading bacterium Massilia sp. from Antarctic soil.</title>
        <authorList>
            <person name="Sato K."/>
            <person name="Gomez-Fuentes C."/>
            <person name="Ahmad S.A."/>
            <person name="Zulkharnain A."/>
        </authorList>
    </citation>
    <scope>NUCLEOTIDE SEQUENCE</scope>
    <source>
        <strain evidence="2">N-3</strain>
    </source>
</reference>
<dbReference type="EMBL" id="AP026966">
    <property type="protein sequence ID" value="BDT61370.1"/>
    <property type="molecule type" value="Genomic_DNA"/>
</dbReference>
<keyword evidence="1" id="KW-0732">Signal</keyword>
<evidence type="ECO:0000313" key="2">
    <source>
        <dbReference type="EMBL" id="BDT61370.1"/>
    </source>
</evidence>
<proteinExistence type="predicted"/>
<evidence type="ECO:0008006" key="4">
    <source>
        <dbReference type="Google" id="ProtNLM"/>
    </source>
</evidence>
<dbReference type="PANTHER" id="PTHR39335">
    <property type="entry name" value="BLL4220 PROTEIN"/>
    <property type="match status" value="1"/>
</dbReference>
<evidence type="ECO:0000256" key="1">
    <source>
        <dbReference type="SAM" id="SignalP"/>
    </source>
</evidence>
<name>A0ABM8CDH9_9BURK</name>
<dbReference type="PIRSF" id="PIRSF029720">
    <property type="entry name" value="UCP029720"/>
    <property type="match status" value="1"/>
</dbReference>
<dbReference type="RefSeq" id="WP_281911004.1">
    <property type="nucleotide sequence ID" value="NZ_AP026966.1"/>
</dbReference>
<keyword evidence="3" id="KW-1185">Reference proteome</keyword>
<dbReference type="InterPro" id="IPR014558">
    <property type="entry name" value="UCP029720"/>
</dbReference>
<dbReference type="InterPro" id="IPR005297">
    <property type="entry name" value="Lipoprotein_repeat"/>
</dbReference>